<keyword evidence="4" id="KW-0863">Zinc-finger</keyword>
<dbReference type="GO" id="GO:0002376">
    <property type="term" value="P:immune system process"/>
    <property type="evidence" value="ECO:0007669"/>
    <property type="project" value="UniProtKB-KW"/>
</dbReference>
<evidence type="ECO:0000256" key="5">
    <source>
        <dbReference type="ARBA" id="ARBA00022833"/>
    </source>
</evidence>
<dbReference type="OMA" id="WNPERIN"/>
<dbReference type="GO" id="GO:0008270">
    <property type="term" value="F:zinc ion binding"/>
    <property type="evidence" value="ECO:0007669"/>
    <property type="project" value="UniProtKB-KW"/>
</dbReference>
<evidence type="ECO:0000256" key="4">
    <source>
        <dbReference type="ARBA" id="ARBA00022771"/>
    </source>
</evidence>
<dbReference type="Pfam" id="PF13086">
    <property type="entry name" value="AAA_11"/>
    <property type="match status" value="1"/>
</dbReference>
<evidence type="ECO:0000256" key="6">
    <source>
        <dbReference type="ARBA" id="ARBA00022859"/>
    </source>
</evidence>
<keyword evidence="7" id="KW-0175">Coiled coil</keyword>
<keyword evidence="5" id="KW-0862">Zinc</keyword>
<comment type="subcellular location">
    <subcellularLocation>
        <location evidence="1">Cytoplasm</location>
    </subcellularLocation>
</comment>
<dbReference type="GO" id="GO:0031048">
    <property type="term" value="P:regulatory ncRNA-mediated heterochromatin formation"/>
    <property type="evidence" value="ECO:0007669"/>
    <property type="project" value="TreeGrafter"/>
</dbReference>
<dbReference type="InterPro" id="IPR027417">
    <property type="entry name" value="P-loop_NTPase"/>
</dbReference>
<dbReference type="InterPro" id="IPR046439">
    <property type="entry name" value="ZF_RZ_dom"/>
</dbReference>
<proteinExistence type="predicted"/>
<protein>
    <recommendedName>
        <fullName evidence="9">RZ-type domain-containing protein</fullName>
    </recommendedName>
</protein>
<dbReference type="InterPro" id="IPR041679">
    <property type="entry name" value="DNA2/NAM7-like_C"/>
</dbReference>
<accession>A0A078B6T2</accession>
<dbReference type="Proteomes" id="UP000039865">
    <property type="component" value="Unassembled WGS sequence"/>
</dbReference>
<keyword evidence="3" id="KW-0479">Metal-binding</keyword>
<evidence type="ECO:0000313" key="11">
    <source>
        <dbReference type="Proteomes" id="UP000039865"/>
    </source>
</evidence>
<keyword evidence="11" id="KW-1185">Reference proteome</keyword>
<evidence type="ECO:0000259" key="9">
    <source>
        <dbReference type="PROSITE" id="PS51981"/>
    </source>
</evidence>
<dbReference type="CDD" id="cd18808">
    <property type="entry name" value="SF1_C_Upf1"/>
    <property type="match status" value="1"/>
</dbReference>
<evidence type="ECO:0000313" key="10">
    <source>
        <dbReference type="EMBL" id="CDW90094.1"/>
    </source>
</evidence>
<gene>
    <name evidence="10" type="primary">Contig7010.g7504</name>
    <name evidence="10" type="ORF">STYLEM_19234</name>
</gene>
<organism evidence="10 11">
    <name type="scientific">Stylonychia lemnae</name>
    <name type="common">Ciliate</name>
    <dbReference type="NCBI Taxonomy" id="5949"/>
    <lineage>
        <taxon>Eukaryota</taxon>
        <taxon>Sar</taxon>
        <taxon>Alveolata</taxon>
        <taxon>Ciliophora</taxon>
        <taxon>Intramacronucleata</taxon>
        <taxon>Spirotrichea</taxon>
        <taxon>Stichotrichia</taxon>
        <taxon>Sporadotrichida</taxon>
        <taxon>Oxytrichidae</taxon>
        <taxon>Stylonychinae</taxon>
        <taxon>Stylonychia</taxon>
    </lineage>
</organism>
<dbReference type="EMBL" id="CCKQ01018161">
    <property type="protein sequence ID" value="CDW90094.1"/>
    <property type="molecule type" value="Genomic_DNA"/>
</dbReference>
<evidence type="ECO:0000256" key="8">
    <source>
        <dbReference type="SAM" id="MobiDB-lite"/>
    </source>
</evidence>
<dbReference type="InParanoid" id="A0A078B6T2"/>
<reference evidence="10 11" key="1">
    <citation type="submission" date="2014-06" db="EMBL/GenBank/DDBJ databases">
        <authorList>
            <person name="Swart Estienne"/>
        </authorList>
    </citation>
    <scope>NUCLEOTIDE SEQUENCE [LARGE SCALE GENOMIC DNA]</scope>
    <source>
        <strain evidence="10 11">130c</strain>
    </source>
</reference>
<evidence type="ECO:0000256" key="1">
    <source>
        <dbReference type="ARBA" id="ARBA00004496"/>
    </source>
</evidence>
<dbReference type="PANTHER" id="PTHR10887">
    <property type="entry name" value="DNA2/NAM7 HELICASE FAMILY"/>
    <property type="match status" value="1"/>
</dbReference>
<dbReference type="InterPro" id="IPR041677">
    <property type="entry name" value="DNA2/NAM7_AAA_11"/>
</dbReference>
<sequence length="1246" mass="145876">MIESTAYFESYYHVLKKIKQMDKWDYVPFEEYLTGHNKDFIRLPAIYEELEEYQQVQFNQKIVEGINTAKLDNNQAKAMNACLKKELALIQGPPGTGKTYVGEHFVKILIDNKKFWRENKGPILIVCYTNHALDQFLNLISKYTMNFVRIGGRSQDESLKNHSIQQYIKDRKISYPKSYKYAFEGYQKKDYTKALQHFTETLLVEPDLPVLFWLGLIDLDKYIQDLIPQIVLSQQHQMFEQDLYYNLDDLNQREKEYEEILDQKDIYYSKSDAQYYEKKYFNLTQLYKQQTQSDFFFKQGNMMQCIQSGQQIGKAGKLAERDYPLFNLRMERRWQLNNYYADNQDISQFQELHQLIEEYKIKFQRRQELQSIVTCKALKQADIVAMTTTGCAKNSDMMKDINFPIVIVEEAAEVFEAHILTALSQKTEHLILIGDHQQLRPSPAVYELEKTYNLDMSMFERLVKNKFEYTTLSNQRRMRPEISNMVRFLYPELTDDPKVKNYPNIKGVDKNVFFMHHEELEQEDEGLSSKLNKFEAELIINYANYLIQQNYQPNQITILSLYQAQSFYIKKQIRQNYLDITHPLNRIKIITVDNFQGEENDIIILSLKLNKEVIFKMFQKEDALIIVIQDYPVDINARGYAIILKQMKQIKQAMIMINVSSHAKEQIHVVMNAITNVLSARIFYLIAKQKFKSKYRSVDMQTKLNALKAKIYNAKMIAKKLRTVVTDARKSVTTIVLQTNVELMFPKFYLHASMKQRLNVLSVLKNSSKMVIFLSIITTLDGCYIKCGQILECGHPCAEKCGTCQKKFFHGFCDQKCNRTLFCGHICKDNCAKECSACEAKCETKCAHSKCQQKCYYPCKQCIEPCEIGCIHSKCSKKCHEPCDRQICNEPCPLKLKCEHDCIGLCGDICPQVCRICNKDDETFTIFFGLEDEPDSRFVQIDCGHIFESQQLDRWVNKTEESSDDQEESKQQNNEQNNNSQSSFIKFPECPKCKQLIRKSQRYQNRINQVLNDINVLKSKVESQTENLKKKVEQMQDTYKQFHQKKLECDNKFIQEIQTLLSQWFSMFNQFKQNPVVLQNLERKLILIQIFISCQKYLSQQGWGMVSQNLTLQMQCNEFLRVIKKNKFIIDDNEFESYKKLAEQIDQSIDFKQLVKQLGDAIGISGGRWFKCKNGHFYAIGECGGAMEESRCPECKEVIGGKDHQLAEGNQFASEIDSESRPAWDPQGFNQRVLNGQIDLRQIIHD</sequence>
<evidence type="ECO:0000256" key="2">
    <source>
        <dbReference type="ARBA" id="ARBA00022490"/>
    </source>
</evidence>
<dbReference type="CDD" id="cd06008">
    <property type="entry name" value="NF-X1-zinc-finger"/>
    <property type="match status" value="1"/>
</dbReference>
<evidence type="ECO:0000256" key="3">
    <source>
        <dbReference type="ARBA" id="ARBA00022723"/>
    </source>
</evidence>
<dbReference type="Gene3D" id="3.40.50.300">
    <property type="entry name" value="P-loop containing nucleotide triphosphate hydrolases"/>
    <property type="match status" value="2"/>
</dbReference>
<dbReference type="Pfam" id="PF20173">
    <property type="entry name" value="ZnF_RZ-type"/>
    <property type="match status" value="1"/>
</dbReference>
<dbReference type="PROSITE" id="PS51981">
    <property type="entry name" value="ZF_RZ"/>
    <property type="match status" value="1"/>
</dbReference>
<name>A0A078B6T2_STYLE</name>
<dbReference type="InterPro" id="IPR045055">
    <property type="entry name" value="DNA2/NAM7-like"/>
</dbReference>
<dbReference type="GO" id="GO:0031380">
    <property type="term" value="C:nuclear RNA-directed RNA polymerase complex"/>
    <property type="evidence" value="ECO:0007669"/>
    <property type="project" value="TreeGrafter"/>
</dbReference>
<dbReference type="OrthoDB" id="392140at2759"/>
<evidence type="ECO:0000256" key="7">
    <source>
        <dbReference type="SAM" id="Coils"/>
    </source>
</evidence>
<dbReference type="AlphaFoldDB" id="A0A078B6T2"/>
<feature type="compositionally biased region" description="Low complexity" evidence="8">
    <location>
        <begin position="971"/>
        <end position="983"/>
    </location>
</feature>
<feature type="domain" description="RZ-type" evidence="9">
    <location>
        <begin position="1147"/>
        <end position="1222"/>
    </location>
</feature>
<dbReference type="InterPro" id="IPR047187">
    <property type="entry name" value="SF1_C_Upf1"/>
</dbReference>
<dbReference type="SUPFAM" id="SSF52540">
    <property type="entry name" value="P-loop containing nucleoside triphosphate hydrolases"/>
    <property type="match status" value="1"/>
</dbReference>
<feature type="coiled-coil region" evidence="7">
    <location>
        <begin position="993"/>
        <end position="1045"/>
    </location>
</feature>
<dbReference type="Pfam" id="PF13087">
    <property type="entry name" value="AAA_12"/>
    <property type="match status" value="1"/>
</dbReference>
<dbReference type="PANTHER" id="PTHR10887:SF341">
    <property type="entry name" value="NFX1-TYPE ZINC FINGER-CONTAINING PROTEIN 1"/>
    <property type="match status" value="1"/>
</dbReference>
<feature type="region of interest" description="Disordered" evidence="8">
    <location>
        <begin position="957"/>
        <end position="986"/>
    </location>
</feature>
<dbReference type="GO" id="GO:0005737">
    <property type="term" value="C:cytoplasm"/>
    <property type="evidence" value="ECO:0007669"/>
    <property type="project" value="UniProtKB-SubCell"/>
</dbReference>
<dbReference type="GO" id="GO:0004386">
    <property type="term" value="F:helicase activity"/>
    <property type="evidence" value="ECO:0007669"/>
    <property type="project" value="InterPro"/>
</dbReference>
<keyword evidence="2" id="KW-0963">Cytoplasm</keyword>
<keyword evidence="6" id="KW-0391">Immunity</keyword>